<name>A0A550C0F1_9AGAR</name>
<dbReference type="EMBL" id="VDMD01000037">
    <property type="protein sequence ID" value="TRM58275.1"/>
    <property type="molecule type" value="Genomic_DNA"/>
</dbReference>
<gene>
    <name evidence="1" type="ORF">BD626DRAFT_512048</name>
</gene>
<evidence type="ECO:0000313" key="2">
    <source>
        <dbReference type="Proteomes" id="UP000320762"/>
    </source>
</evidence>
<comment type="caution">
    <text evidence="1">The sequence shown here is derived from an EMBL/GenBank/DDBJ whole genome shotgun (WGS) entry which is preliminary data.</text>
</comment>
<organism evidence="1 2">
    <name type="scientific">Schizophyllum amplum</name>
    <dbReference type="NCBI Taxonomy" id="97359"/>
    <lineage>
        <taxon>Eukaryota</taxon>
        <taxon>Fungi</taxon>
        <taxon>Dikarya</taxon>
        <taxon>Basidiomycota</taxon>
        <taxon>Agaricomycotina</taxon>
        <taxon>Agaricomycetes</taxon>
        <taxon>Agaricomycetidae</taxon>
        <taxon>Agaricales</taxon>
        <taxon>Schizophyllaceae</taxon>
        <taxon>Schizophyllum</taxon>
    </lineage>
</organism>
<sequence length="169" mass="19542">MPRRTGTQTLTTTECINLFAKAESAAQEAPKPRQKPQPSQRLDIFPLTLPYDQPPPLQSAVVNNTRPPLYMLGWRYSINELIEKHIGRGNEALSTFERRYVQPLHAQHPEIPAITSPELQMSYTLDEGMIYFATNMYKRSYTHGQNRAFADAIKEVIQENVEPMWFRQH</sequence>
<reference evidence="1 2" key="1">
    <citation type="journal article" date="2019" name="New Phytol.">
        <title>Comparative genomics reveals unique wood-decay strategies and fruiting body development in the Schizophyllaceae.</title>
        <authorList>
            <person name="Almasi E."/>
            <person name="Sahu N."/>
            <person name="Krizsan K."/>
            <person name="Balint B."/>
            <person name="Kovacs G.M."/>
            <person name="Kiss B."/>
            <person name="Cseklye J."/>
            <person name="Drula E."/>
            <person name="Henrissat B."/>
            <person name="Nagy I."/>
            <person name="Chovatia M."/>
            <person name="Adam C."/>
            <person name="LaButti K."/>
            <person name="Lipzen A."/>
            <person name="Riley R."/>
            <person name="Grigoriev I.V."/>
            <person name="Nagy L.G."/>
        </authorList>
    </citation>
    <scope>NUCLEOTIDE SEQUENCE [LARGE SCALE GENOMIC DNA]</scope>
    <source>
        <strain evidence="1 2">NL-1724</strain>
    </source>
</reference>
<dbReference type="Proteomes" id="UP000320762">
    <property type="component" value="Unassembled WGS sequence"/>
</dbReference>
<protein>
    <submittedName>
        <fullName evidence="1">Uncharacterized protein</fullName>
    </submittedName>
</protein>
<accession>A0A550C0F1</accession>
<keyword evidence="2" id="KW-1185">Reference proteome</keyword>
<proteinExistence type="predicted"/>
<evidence type="ECO:0000313" key="1">
    <source>
        <dbReference type="EMBL" id="TRM58275.1"/>
    </source>
</evidence>
<dbReference type="AlphaFoldDB" id="A0A550C0F1"/>